<protein>
    <submittedName>
        <fullName evidence="1">Uncharacterized protein</fullName>
    </submittedName>
</protein>
<dbReference type="AlphaFoldDB" id="B9FEY7"/>
<dbReference type="HOGENOM" id="CLU_134662_0_0_1"/>
<evidence type="ECO:0000313" key="1">
    <source>
        <dbReference type="EMBL" id="EEE60920.1"/>
    </source>
</evidence>
<reference evidence="1" key="2">
    <citation type="submission" date="2008-12" db="EMBL/GenBank/DDBJ databases">
        <title>Improved gene annotation of the rice (Oryza sativa) genomes.</title>
        <authorList>
            <person name="Wang J."/>
            <person name="Li R."/>
            <person name="Fan W."/>
            <person name="Huang Q."/>
            <person name="Zhang J."/>
            <person name="Zhou Y."/>
            <person name="Hu Y."/>
            <person name="Zi S."/>
            <person name="Li J."/>
            <person name="Ni P."/>
            <person name="Zheng H."/>
            <person name="Zhang Y."/>
            <person name="Zhao M."/>
            <person name="Hao Q."/>
            <person name="McDermott J."/>
            <person name="Samudrala R."/>
            <person name="Kristiansen K."/>
            <person name="Wong G.K.-S."/>
        </authorList>
    </citation>
    <scope>NUCLEOTIDE SEQUENCE</scope>
</reference>
<sequence length="108" mass="12087">MWCFPISCESFEPSGSQLLNHPRRIRLHHQALLLFRQADLPSLLSSYIVQVVIHYFDKQSAEFINSAAGAITVSYIMQLLTGLLGREFSAVIYATQSISNILSISGEE</sequence>
<organism evidence="1">
    <name type="scientific">Oryza sativa subsp. japonica</name>
    <name type="common">Rice</name>
    <dbReference type="NCBI Taxonomy" id="39947"/>
    <lineage>
        <taxon>Eukaryota</taxon>
        <taxon>Viridiplantae</taxon>
        <taxon>Streptophyta</taxon>
        <taxon>Embryophyta</taxon>
        <taxon>Tracheophyta</taxon>
        <taxon>Spermatophyta</taxon>
        <taxon>Magnoliopsida</taxon>
        <taxon>Liliopsida</taxon>
        <taxon>Poales</taxon>
        <taxon>Poaceae</taxon>
        <taxon>BOP clade</taxon>
        <taxon>Oryzoideae</taxon>
        <taxon>Oryzeae</taxon>
        <taxon>Oryzinae</taxon>
        <taxon>Oryza</taxon>
        <taxon>Oryza sativa</taxon>
    </lineage>
</organism>
<dbReference type="Proteomes" id="UP000007752">
    <property type="component" value="Chromosome 4"/>
</dbReference>
<gene>
    <name evidence="1" type="ORF">OsJ_14638</name>
</gene>
<name>B9FEY7_ORYSJ</name>
<accession>B9FEY7</accession>
<proteinExistence type="predicted"/>
<dbReference type="EMBL" id="CM000141">
    <property type="protein sequence ID" value="EEE60920.1"/>
    <property type="molecule type" value="Genomic_DNA"/>
</dbReference>
<reference evidence="1" key="1">
    <citation type="journal article" date="2005" name="PLoS Biol.">
        <title>The genomes of Oryza sativa: a history of duplications.</title>
        <authorList>
            <person name="Yu J."/>
            <person name="Wang J."/>
            <person name="Lin W."/>
            <person name="Li S."/>
            <person name="Li H."/>
            <person name="Zhou J."/>
            <person name="Ni P."/>
            <person name="Dong W."/>
            <person name="Hu S."/>
            <person name="Zeng C."/>
            <person name="Zhang J."/>
            <person name="Zhang Y."/>
            <person name="Li R."/>
            <person name="Xu Z."/>
            <person name="Li S."/>
            <person name="Li X."/>
            <person name="Zheng H."/>
            <person name="Cong L."/>
            <person name="Lin L."/>
            <person name="Yin J."/>
            <person name="Geng J."/>
            <person name="Li G."/>
            <person name="Shi J."/>
            <person name="Liu J."/>
            <person name="Lv H."/>
            <person name="Li J."/>
            <person name="Wang J."/>
            <person name="Deng Y."/>
            <person name="Ran L."/>
            <person name="Shi X."/>
            <person name="Wang X."/>
            <person name="Wu Q."/>
            <person name="Li C."/>
            <person name="Ren X."/>
            <person name="Wang J."/>
            <person name="Wang X."/>
            <person name="Li D."/>
            <person name="Liu D."/>
            <person name="Zhang X."/>
            <person name="Ji Z."/>
            <person name="Zhao W."/>
            <person name="Sun Y."/>
            <person name="Zhang Z."/>
            <person name="Bao J."/>
            <person name="Han Y."/>
            <person name="Dong L."/>
            <person name="Ji J."/>
            <person name="Chen P."/>
            <person name="Wu S."/>
            <person name="Liu J."/>
            <person name="Xiao Y."/>
            <person name="Bu D."/>
            <person name="Tan J."/>
            <person name="Yang L."/>
            <person name="Ye C."/>
            <person name="Zhang J."/>
            <person name="Xu J."/>
            <person name="Zhou Y."/>
            <person name="Yu Y."/>
            <person name="Zhang B."/>
            <person name="Zhuang S."/>
            <person name="Wei H."/>
            <person name="Liu B."/>
            <person name="Lei M."/>
            <person name="Yu H."/>
            <person name="Li Y."/>
            <person name="Xu H."/>
            <person name="Wei S."/>
            <person name="He X."/>
            <person name="Fang L."/>
            <person name="Zhang Z."/>
            <person name="Zhang Y."/>
            <person name="Huang X."/>
            <person name="Su Z."/>
            <person name="Tong W."/>
            <person name="Li J."/>
            <person name="Tong Z."/>
            <person name="Li S."/>
            <person name="Ye J."/>
            <person name="Wang L."/>
            <person name="Fang L."/>
            <person name="Lei T."/>
            <person name="Chen C."/>
            <person name="Chen H."/>
            <person name="Xu Z."/>
            <person name="Li H."/>
            <person name="Huang H."/>
            <person name="Zhang F."/>
            <person name="Xu H."/>
            <person name="Li N."/>
            <person name="Zhao C."/>
            <person name="Li S."/>
            <person name="Dong L."/>
            <person name="Huang Y."/>
            <person name="Li L."/>
            <person name="Xi Y."/>
            <person name="Qi Q."/>
            <person name="Li W."/>
            <person name="Zhang B."/>
            <person name="Hu W."/>
            <person name="Zhang Y."/>
            <person name="Tian X."/>
            <person name="Jiao Y."/>
            <person name="Liang X."/>
            <person name="Jin J."/>
            <person name="Gao L."/>
            <person name="Zheng W."/>
            <person name="Hao B."/>
            <person name="Liu S."/>
            <person name="Wang W."/>
            <person name="Yuan L."/>
            <person name="Cao M."/>
            <person name="McDermott J."/>
            <person name="Samudrala R."/>
            <person name="Wang J."/>
            <person name="Wong G.K."/>
            <person name="Yang H."/>
        </authorList>
    </citation>
    <scope>NUCLEOTIDE SEQUENCE [LARGE SCALE GENOMIC DNA]</scope>
</reference>